<gene>
    <name evidence="8" type="ORF">HIR71_12940</name>
</gene>
<dbReference type="InterPro" id="IPR036259">
    <property type="entry name" value="MFS_trans_sf"/>
</dbReference>
<feature type="transmembrane region" description="Helical" evidence="6">
    <location>
        <begin position="322"/>
        <end position="339"/>
    </location>
</feature>
<evidence type="ECO:0000256" key="3">
    <source>
        <dbReference type="ARBA" id="ARBA00022989"/>
    </source>
</evidence>
<dbReference type="AlphaFoldDB" id="A0A7Y0M282"/>
<dbReference type="GO" id="GO:0022857">
    <property type="term" value="F:transmembrane transporter activity"/>
    <property type="evidence" value="ECO:0007669"/>
    <property type="project" value="InterPro"/>
</dbReference>
<protein>
    <submittedName>
        <fullName evidence="8">MFS transporter</fullName>
    </submittedName>
</protein>
<feature type="transmembrane region" description="Helical" evidence="6">
    <location>
        <begin position="345"/>
        <end position="367"/>
    </location>
</feature>
<evidence type="ECO:0000313" key="9">
    <source>
        <dbReference type="Proteomes" id="UP000562124"/>
    </source>
</evidence>
<dbReference type="GO" id="GO:0005886">
    <property type="term" value="C:plasma membrane"/>
    <property type="evidence" value="ECO:0007669"/>
    <property type="project" value="UniProtKB-SubCell"/>
</dbReference>
<dbReference type="RefSeq" id="WP_169325490.1">
    <property type="nucleotide sequence ID" value="NZ_JABCJJ010000024.1"/>
</dbReference>
<evidence type="ECO:0000256" key="6">
    <source>
        <dbReference type="SAM" id="Phobius"/>
    </source>
</evidence>
<dbReference type="Pfam" id="PF07690">
    <property type="entry name" value="MFS_1"/>
    <property type="match status" value="1"/>
</dbReference>
<feature type="transmembrane region" description="Helical" evidence="6">
    <location>
        <begin position="379"/>
        <end position="402"/>
    </location>
</feature>
<dbReference type="PROSITE" id="PS50850">
    <property type="entry name" value="MFS"/>
    <property type="match status" value="1"/>
</dbReference>
<feature type="transmembrane region" description="Helical" evidence="6">
    <location>
        <begin position="106"/>
        <end position="127"/>
    </location>
</feature>
<dbReference type="EMBL" id="JABCJJ010000024">
    <property type="protein sequence ID" value="NMR21112.1"/>
    <property type="molecule type" value="Genomic_DNA"/>
</dbReference>
<feature type="transmembrane region" description="Helical" evidence="6">
    <location>
        <begin position="408"/>
        <end position="429"/>
    </location>
</feature>
<feature type="transmembrane region" description="Helical" evidence="6">
    <location>
        <begin position="291"/>
        <end position="310"/>
    </location>
</feature>
<reference evidence="8 9" key="1">
    <citation type="submission" date="2020-04" db="EMBL/GenBank/DDBJ databases">
        <title>Sequencing and Assembly of C. fimi.</title>
        <authorList>
            <person name="Ramsey A.R."/>
        </authorList>
    </citation>
    <scope>NUCLEOTIDE SEQUENCE [LARGE SCALE GENOMIC DNA]</scope>
    <source>
        <strain evidence="8 9">SB</strain>
    </source>
</reference>
<comment type="caution">
    <text evidence="8">The sequence shown here is derived from an EMBL/GenBank/DDBJ whole genome shotgun (WGS) entry which is preliminary data.</text>
</comment>
<feature type="compositionally biased region" description="Basic and acidic residues" evidence="5">
    <location>
        <begin position="232"/>
        <end position="241"/>
    </location>
</feature>
<accession>A0A7Y0M282</accession>
<evidence type="ECO:0000259" key="7">
    <source>
        <dbReference type="PROSITE" id="PS50850"/>
    </source>
</evidence>
<dbReference type="PANTHER" id="PTHR23542">
    <property type="match status" value="1"/>
</dbReference>
<dbReference type="SUPFAM" id="SSF103473">
    <property type="entry name" value="MFS general substrate transporter"/>
    <property type="match status" value="1"/>
</dbReference>
<keyword evidence="2 6" id="KW-0812">Transmembrane</keyword>
<comment type="subcellular location">
    <subcellularLocation>
        <location evidence="1">Cell membrane</location>
        <topology evidence="1">Multi-pass membrane protein</topology>
    </subcellularLocation>
</comment>
<evidence type="ECO:0000256" key="4">
    <source>
        <dbReference type="ARBA" id="ARBA00023136"/>
    </source>
</evidence>
<evidence type="ECO:0000256" key="2">
    <source>
        <dbReference type="ARBA" id="ARBA00022692"/>
    </source>
</evidence>
<dbReference type="InterPro" id="IPR020846">
    <property type="entry name" value="MFS_dom"/>
</dbReference>
<proteinExistence type="predicted"/>
<feature type="transmembrane region" description="Helical" evidence="6">
    <location>
        <begin position="22"/>
        <end position="43"/>
    </location>
</feature>
<feature type="transmembrane region" description="Helical" evidence="6">
    <location>
        <begin position="79"/>
        <end position="100"/>
    </location>
</feature>
<dbReference type="PANTHER" id="PTHR23542:SF1">
    <property type="entry name" value="MAJOR FACILITATOR SUPERFAMILY (MFS) PROFILE DOMAIN-CONTAINING PROTEIN"/>
    <property type="match status" value="1"/>
</dbReference>
<evidence type="ECO:0000256" key="5">
    <source>
        <dbReference type="SAM" id="MobiDB-lite"/>
    </source>
</evidence>
<dbReference type="Proteomes" id="UP000562124">
    <property type="component" value="Unassembled WGS sequence"/>
</dbReference>
<keyword evidence="3 6" id="KW-1133">Transmembrane helix</keyword>
<keyword evidence="9" id="KW-1185">Reference proteome</keyword>
<sequence length="446" mass="45473">MLGPYRDILTRPGALAFSSTGLLARLPISMVGIGIVLMVSVVYDSYAIAGRVSAVYVISNAVCGPQLARFVDRHGQARVMRWAIGLTAIGLAALVLVASAHAPTPWLYVTAVLAGAPAGSFGALVRARWSYVLDDPRALHTAYSLESALDEVVFVVGPVLATVLATSVAPAAGLLVPLVALLTGGYLFLAQRGTEPPVHLAEPLPDADTDADADAAIAASGAADPVPAGARSTDEAREARRPTRGPRSRSVLRHPGMVVLCAVFAGIGAIFGATDVSTVAFAEARGSTATAGLLLAVFALGSLIAGLGYGARHFVMALWKRFAMSVVALAVGVSLFLFVTSTAMLGVVMFVTGFAIAPSLITGNGLVQNFVPPRRLTEGLTWVSTALGLGVSIGASSAGALIDRMGASGGFLVVTSAGVVAVLATLVSLRALRAGSSAPEVEPARP</sequence>
<feature type="transmembrane region" description="Helical" evidence="6">
    <location>
        <begin position="251"/>
        <end position="271"/>
    </location>
</feature>
<keyword evidence="4 6" id="KW-0472">Membrane</keyword>
<dbReference type="InterPro" id="IPR011701">
    <property type="entry name" value="MFS"/>
</dbReference>
<organism evidence="8 9">
    <name type="scientific">Cellulomonas fimi</name>
    <dbReference type="NCBI Taxonomy" id="1708"/>
    <lineage>
        <taxon>Bacteria</taxon>
        <taxon>Bacillati</taxon>
        <taxon>Actinomycetota</taxon>
        <taxon>Actinomycetes</taxon>
        <taxon>Micrococcales</taxon>
        <taxon>Cellulomonadaceae</taxon>
        <taxon>Cellulomonas</taxon>
    </lineage>
</organism>
<feature type="region of interest" description="Disordered" evidence="5">
    <location>
        <begin position="222"/>
        <end position="250"/>
    </location>
</feature>
<feature type="transmembrane region" description="Helical" evidence="6">
    <location>
        <begin position="171"/>
        <end position="189"/>
    </location>
</feature>
<dbReference type="Gene3D" id="1.20.1250.20">
    <property type="entry name" value="MFS general substrate transporter like domains"/>
    <property type="match status" value="1"/>
</dbReference>
<name>A0A7Y0M282_CELFI</name>
<evidence type="ECO:0000313" key="8">
    <source>
        <dbReference type="EMBL" id="NMR21112.1"/>
    </source>
</evidence>
<feature type="domain" description="Major facilitator superfamily (MFS) profile" evidence="7">
    <location>
        <begin position="254"/>
        <end position="446"/>
    </location>
</feature>
<evidence type="ECO:0000256" key="1">
    <source>
        <dbReference type="ARBA" id="ARBA00004651"/>
    </source>
</evidence>